<organism evidence="1 2">
    <name type="scientific">Camelimonas abortus</name>
    <dbReference type="NCBI Taxonomy" id="1017184"/>
    <lineage>
        <taxon>Bacteria</taxon>
        <taxon>Pseudomonadati</taxon>
        <taxon>Pseudomonadota</taxon>
        <taxon>Alphaproteobacteria</taxon>
        <taxon>Hyphomicrobiales</taxon>
        <taxon>Chelatococcaceae</taxon>
        <taxon>Camelimonas</taxon>
    </lineage>
</organism>
<keyword evidence="2" id="KW-1185">Reference proteome</keyword>
<accession>A0ABV7LGK8</accession>
<reference evidence="2" key="1">
    <citation type="journal article" date="2019" name="Int. J. Syst. Evol. Microbiol.">
        <title>The Global Catalogue of Microorganisms (GCM) 10K type strain sequencing project: providing services to taxonomists for standard genome sequencing and annotation.</title>
        <authorList>
            <consortium name="The Broad Institute Genomics Platform"/>
            <consortium name="The Broad Institute Genome Sequencing Center for Infectious Disease"/>
            <person name="Wu L."/>
            <person name="Ma J."/>
        </authorList>
    </citation>
    <scope>NUCLEOTIDE SEQUENCE [LARGE SCALE GENOMIC DNA]</scope>
    <source>
        <strain evidence="2">CCM 7941</strain>
    </source>
</reference>
<evidence type="ECO:0000313" key="1">
    <source>
        <dbReference type="EMBL" id="MFC3266991.1"/>
    </source>
</evidence>
<comment type="caution">
    <text evidence="1">The sequence shown here is derived from an EMBL/GenBank/DDBJ whole genome shotgun (WGS) entry which is preliminary data.</text>
</comment>
<dbReference type="RefSeq" id="WP_376868924.1">
    <property type="nucleotide sequence ID" value="NZ_JBHRUV010000069.1"/>
</dbReference>
<protein>
    <submittedName>
        <fullName evidence="1">AsmA-like C-terminal region-containing protein</fullName>
    </submittedName>
</protein>
<dbReference type="Proteomes" id="UP001595536">
    <property type="component" value="Unassembled WGS sequence"/>
</dbReference>
<sequence length="679" mass="70663">MRAAVALWPTFSGRHVRDYIGRTFAAGVVDRFSVQVRMDREAIRRARERLPMTAQELAFEVVMSGAEWRATPDMPPLRADASASGDGASARILVAGGRMTPGDGPALAISNGVVRIDSARRPAMADISFSVAGDLPALLRVMDSAGLGAAPVEPARVRGAARLDVSLKTPLSGSVTAASLQPQAHGALSDVRVARAVGEHDLEGGSFRVDIGAAAAHVAGEARIGGAMVGLDVREARSGAAAGETTVTAVLDDAARARLGFGAGADFSGPVSVVLRFAPEAKASPRVEIDLAKLRISNPVPGWSKAAGRPGRLAFRLDQREGTTRLSDMALEAGNLSASGGSAEIDAKGLQRLRFDVFRMSASDSMRLEAERDGDGYRVTARGRLLDARPALRALLAGEGGAGRGGRAGATASGPGRARIDLDLSAAIVAGFNNEALTNVSLRLTARDGEVRQATVSGSFGAATASLKLAPQRDGETLDVRSGNAGALLRFADIYRRMYGGDVIISAQLGRRAQGGSIDIARFTLRNEPALARIVASQPGRADGINVSEAPFNRLQGTFLRQGGRVQLRDGVIWGPQVGITLAGVVDFARDSTDLAGTFIPAYSVNNAFARIPLLGPLIGGGAREGMFAVSFRITGPASAPTLTVNPLTAVAPGILRKFLEVFTPDGSSRNPAPARPER</sequence>
<proteinExistence type="predicted"/>
<dbReference type="EMBL" id="JBHRUV010000069">
    <property type="protein sequence ID" value="MFC3266991.1"/>
    <property type="molecule type" value="Genomic_DNA"/>
</dbReference>
<name>A0ABV7LGK8_9HYPH</name>
<evidence type="ECO:0000313" key="2">
    <source>
        <dbReference type="Proteomes" id="UP001595536"/>
    </source>
</evidence>
<gene>
    <name evidence="1" type="ORF">ACFOEX_11605</name>
</gene>